<organism evidence="2 3">
    <name type="scientific">Fodinibius roseus</name>
    <dbReference type="NCBI Taxonomy" id="1194090"/>
    <lineage>
        <taxon>Bacteria</taxon>
        <taxon>Pseudomonadati</taxon>
        <taxon>Balneolota</taxon>
        <taxon>Balneolia</taxon>
        <taxon>Balneolales</taxon>
        <taxon>Balneolaceae</taxon>
        <taxon>Fodinibius</taxon>
    </lineage>
</organism>
<keyword evidence="2" id="KW-0269">Exonuclease</keyword>
<dbReference type="GO" id="GO:0016020">
    <property type="term" value="C:membrane"/>
    <property type="evidence" value="ECO:0007669"/>
    <property type="project" value="GOC"/>
</dbReference>
<keyword evidence="2" id="KW-0540">Nuclease</keyword>
<sequence>MMLWLLSWKTAPAQDTLTIMSYNIYHAEQAYDEGKSSLQDIADLINREQPDFVALQEVDEMTERLAEIHNGKPFSLTDSLAELTRMKGYFVKTIAYRGGGYGIGLLSKRSLTPQKVELPNPQEGEVRAFLFAEAQTASGQPVIFGGTHLDHQFPENKTAQVQAISGYFSNRNIPIILGGDFNFTPDSEQYAQMQQQWTDAATLFSGEPEPTIPADDPGRRIDYFFLSDSGRWEVVDLRTIKKTYSDHVPVVATVVLHPE</sequence>
<dbReference type="InterPro" id="IPR051916">
    <property type="entry name" value="GPI-anchor_lipid_remodeler"/>
</dbReference>
<proteinExistence type="predicted"/>
<accession>A0A1M4XUY7</accession>
<protein>
    <submittedName>
        <fullName evidence="2">Metal-dependent hydrolase, endonuclease/exonuclease/phosphatase family</fullName>
    </submittedName>
</protein>
<name>A0A1M4XUY7_9BACT</name>
<dbReference type="InterPro" id="IPR036691">
    <property type="entry name" value="Endo/exonu/phosph_ase_sf"/>
</dbReference>
<dbReference type="InterPro" id="IPR005135">
    <property type="entry name" value="Endo/exonuclease/phosphatase"/>
</dbReference>
<dbReference type="PANTHER" id="PTHR14859:SF15">
    <property type="entry name" value="ENDONUCLEASE_EXONUCLEASE_PHOSPHATASE DOMAIN-CONTAINING PROTEIN"/>
    <property type="match status" value="1"/>
</dbReference>
<evidence type="ECO:0000259" key="1">
    <source>
        <dbReference type="Pfam" id="PF03372"/>
    </source>
</evidence>
<dbReference type="SUPFAM" id="SSF56219">
    <property type="entry name" value="DNase I-like"/>
    <property type="match status" value="1"/>
</dbReference>
<dbReference type="EMBL" id="FQUS01000004">
    <property type="protein sequence ID" value="SHE97238.1"/>
    <property type="molecule type" value="Genomic_DNA"/>
</dbReference>
<feature type="domain" description="Endonuclease/exonuclease/phosphatase" evidence="1">
    <location>
        <begin position="20"/>
        <end position="247"/>
    </location>
</feature>
<dbReference type="GO" id="GO:0006506">
    <property type="term" value="P:GPI anchor biosynthetic process"/>
    <property type="evidence" value="ECO:0007669"/>
    <property type="project" value="TreeGrafter"/>
</dbReference>
<keyword evidence="2" id="KW-0255">Endonuclease</keyword>
<evidence type="ECO:0000313" key="2">
    <source>
        <dbReference type="EMBL" id="SHE97238.1"/>
    </source>
</evidence>
<evidence type="ECO:0000313" key="3">
    <source>
        <dbReference type="Proteomes" id="UP000184041"/>
    </source>
</evidence>
<dbReference type="GO" id="GO:0004527">
    <property type="term" value="F:exonuclease activity"/>
    <property type="evidence" value="ECO:0007669"/>
    <property type="project" value="UniProtKB-KW"/>
</dbReference>
<dbReference type="STRING" id="1194090.SAMN05443144_104224"/>
<dbReference type="PANTHER" id="PTHR14859">
    <property type="entry name" value="CALCOFLUOR WHITE HYPERSENSITIVE PROTEIN PRECURSOR"/>
    <property type="match status" value="1"/>
</dbReference>
<dbReference type="AlphaFoldDB" id="A0A1M4XUY7"/>
<dbReference type="Proteomes" id="UP000184041">
    <property type="component" value="Unassembled WGS sequence"/>
</dbReference>
<dbReference type="Gene3D" id="3.60.10.10">
    <property type="entry name" value="Endonuclease/exonuclease/phosphatase"/>
    <property type="match status" value="1"/>
</dbReference>
<reference evidence="2 3" key="1">
    <citation type="submission" date="2016-11" db="EMBL/GenBank/DDBJ databases">
        <authorList>
            <person name="Jaros S."/>
            <person name="Januszkiewicz K."/>
            <person name="Wedrychowicz H."/>
        </authorList>
    </citation>
    <scope>NUCLEOTIDE SEQUENCE [LARGE SCALE GENOMIC DNA]</scope>
    <source>
        <strain evidence="2 3">DSM 21986</strain>
    </source>
</reference>
<keyword evidence="3" id="KW-1185">Reference proteome</keyword>
<keyword evidence="2" id="KW-0378">Hydrolase</keyword>
<gene>
    <name evidence="2" type="ORF">SAMN05443144_104224</name>
</gene>
<dbReference type="GO" id="GO:0004519">
    <property type="term" value="F:endonuclease activity"/>
    <property type="evidence" value="ECO:0007669"/>
    <property type="project" value="UniProtKB-KW"/>
</dbReference>
<dbReference type="Pfam" id="PF03372">
    <property type="entry name" value="Exo_endo_phos"/>
    <property type="match status" value="1"/>
</dbReference>